<comment type="caution">
    <text evidence="2">The sequence shown here is derived from an EMBL/GenBank/DDBJ whole genome shotgun (WGS) entry which is preliminary data.</text>
</comment>
<dbReference type="OrthoDB" id="10053392at2759"/>
<evidence type="ECO:0000313" key="3">
    <source>
        <dbReference type="Proteomes" id="UP001152747"/>
    </source>
</evidence>
<evidence type="ECO:0000256" key="1">
    <source>
        <dbReference type="SAM" id="Phobius"/>
    </source>
</evidence>
<keyword evidence="1" id="KW-1133">Transmembrane helix</keyword>
<reference evidence="2" key="1">
    <citation type="submission" date="2022-11" db="EMBL/GenBank/DDBJ databases">
        <authorList>
            <person name="Kikuchi T."/>
        </authorList>
    </citation>
    <scope>NUCLEOTIDE SEQUENCE</scope>
    <source>
        <strain evidence="2">PS1010</strain>
    </source>
</reference>
<dbReference type="PANTHER" id="PTHR31389:SF4">
    <property type="entry name" value="LD39211P"/>
    <property type="match status" value="1"/>
</dbReference>
<organism evidence="2 3">
    <name type="scientific">Caenorhabditis angaria</name>
    <dbReference type="NCBI Taxonomy" id="860376"/>
    <lineage>
        <taxon>Eukaryota</taxon>
        <taxon>Metazoa</taxon>
        <taxon>Ecdysozoa</taxon>
        <taxon>Nematoda</taxon>
        <taxon>Chromadorea</taxon>
        <taxon>Rhabditida</taxon>
        <taxon>Rhabditina</taxon>
        <taxon>Rhabditomorpha</taxon>
        <taxon>Rhabditoidea</taxon>
        <taxon>Rhabditidae</taxon>
        <taxon>Peloderinae</taxon>
        <taxon>Caenorhabditis</taxon>
    </lineage>
</organism>
<dbReference type="Pfam" id="PF07801">
    <property type="entry name" value="DUF1647"/>
    <property type="match status" value="1"/>
</dbReference>
<keyword evidence="3" id="KW-1185">Reference proteome</keyword>
<dbReference type="EMBL" id="CANHGI010000001">
    <property type="protein sequence ID" value="CAI5438397.1"/>
    <property type="molecule type" value="Genomic_DNA"/>
</dbReference>
<gene>
    <name evidence="2" type="ORF">CAMP_LOCUS1034</name>
</gene>
<protein>
    <submittedName>
        <fullName evidence="2">Uncharacterized protein</fullName>
    </submittedName>
</protein>
<name>A0A9P1MVH2_9PELO</name>
<dbReference type="PANTHER" id="PTHR31389">
    <property type="entry name" value="LD39211P"/>
    <property type="match status" value="1"/>
</dbReference>
<keyword evidence="1" id="KW-0472">Membrane</keyword>
<feature type="transmembrane region" description="Helical" evidence="1">
    <location>
        <begin position="7"/>
        <end position="24"/>
    </location>
</feature>
<keyword evidence="1" id="KW-0812">Transmembrane</keyword>
<dbReference type="InterPro" id="IPR012444">
    <property type="entry name" value="DUF1647"/>
</dbReference>
<dbReference type="SUPFAM" id="SSF53448">
    <property type="entry name" value="Nucleotide-diphospho-sugar transferases"/>
    <property type="match status" value="1"/>
</dbReference>
<dbReference type="AlphaFoldDB" id="A0A9P1MVH2"/>
<dbReference type="Proteomes" id="UP001152747">
    <property type="component" value="Unassembled WGS sequence"/>
</dbReference>
<proteinExistence type="predicted"/>
<evidence type="ECO:0000313" key="2">
    <source>
        <dbReference type="EMBL" id="CAI5438397.1"/>
    </source>
</evidence>
<sequence length="397" mass="46834">MRFRLSNIFIIFPFIFTIFIFVKFKNSSTNFDEKESQVISIPNECVCESKKTGKLYNFCYNLPENKQKRGKRFSCKFLDFWERFEESKSVDIKTDQIPNPVFVTAFSSGFISNAVRMISSIRKLGISMKIVIYDLGLTPDDNNILKQACNIEIRKFDFSIFPESMKELREYRWKPIVIAECLADFGSIWYLDTSVVLEKSNISHVYDLINCQKENIERLPLLPSFQRDIREKTEKHEDGWNKDIWLRNLKECRKSSYLLHGYSGHGILSVTNPEVYNWIPSNFEELRKEKAKMYDAGFVYAVNTKTIMLDIMKWYVLCALENSCMGPENSSLICSFENDDRFKKYAECHRYDQSIINLLLANANFYDRRYYVSEIVDFFHIKRNGNLNVNNEEMQCI</sequence>
<dbReference type="InterPro" id="IPR029044">
    <property type="entry name" value="Nucleotide-diphossugar_trans"/>
</dbReference>
<accession>A0A9P1MVH2</accession>